<dbReference type="Proteomes" id="UP000299102">
    <property type="component" value="Unassembled WGS sequence"/>
</dbReference>
<comment type="caution">
    <text evidence="1">The sequence shown here is derived from an EMBL/GenBank/DDBJ whole genome shotgun (WGS) entry which is preliminary data.</text>
</comment>
<dbReference type="OrthoDB" id="10618065at2759"/>
<dbReference type="EMBL" id="BGZK01000977">
    <property type="protein sequence ID" value="GBP67248.1"/>
    <property type="molecule type" value="Genomic_DNA"/>
</dbReference>
<name>A0A4C1XUN2_EUMVA</name>
<dbReference type="AlphaFoldDB" id="A0A4C1XUN2"/>
<evidence type="ECO:0000313" key="1">
    <source>
        <dbReference type="EMBL" id="GBP67248.1"/>
    </source>
</evidence>
<protein>
    <submittedName>
        <fullName evidence="1">Uncharacterized protein</fullName>
    </submittedName>
</protein>
<evidence type="ECO:0000313" key="2">
    <source>
        <dbReference type="Proteomes" id="UP000299102"/>
    </source>
</evidence>
<gene>
    <name evidence="1" type="ORF">EVAR_45083_1</name>
</gene>
<proteinExistence type="predicted"/>
<sequence length="100" mass="11011">MHHRRPEHSHLRGNRQWVAGLLGGNRISDRKAVGYCSSHTLDETEQRKLLLRVCAHENVRGGICESGAPTSPNSLSVHVSSSHQRVTCSGRCQQPGMSSE</sequence>
<organism evidence="1 2">
    <name type="scientific">Eumeta variegata</name>
    <name type="common">Bagworm moth</name>
    <name type="synonym">Eumeta japonica</name>
    <dbReference type="NCBI Taxonomy" id="151549"/>
    <lineage>
        <taxon>Eukaryota</taxon>
        <taxon>Metazoa</taxon>
        <taxon>Ecdysozoa</taxon>
        <taxon>Arthropoda</taxon>
        <taxon>Hexapoda</taxon>
        <taxon>Insecta</taxon>
        <taxon>Pterygota</taxon>
        <taxon>Neoptera</taxon>
        <taxon>Endopterygota</taxon>
        <taxon>Lepidoptera</taxon>
        <taxon>Glossata</taxon>
        <taxon>Ditrysia</taxon>
        <taxon>Tineoidea</taxon>
        <taxon>Psychidae</taxon>
        <taxon>Oiketicinae</taxon>
        <taxon>Eumeta</taxon>
    </lineage>
</organism>
<keyword evidence="2" id="KW-1185">Reference proteome</keyword>
<accession>A0A4C1XUN2</accession>
<reference evidence="1 2" key="1">
    <citation type="journal article" date="2019" name="Commun. Biol.">
        <title>The bagworm genome reveals a unique fibroin gene that provides high tensile strength.</title>
        <authorList>
            <person name="Kono N."/>
            <person name="Nakamura H."/>
            <person name="Ohtoshi R."/>
            <person name="Tomita M."/>
            <person name="Numata K."/>
            <person name="Arakawa K."/>
        </authorList>
    </citation>
    <scope>NUCLEOTIDE SEQUENCE [LARGE SCALE GENOMIC DNA]</scope>
</reference>